<protein>
    <submittedName>
        <fullName evidence="1">Uncharacterized protein</fullName>
    </submittedName>
</protein>
<organism evidence="1">
    <name type="scientific">Arundo donax</name>
    <name type="common">Giant reed</name>
    <name type="synonym">Donax arundinaceus</name>
    <dbReference type="NCBI Taxonomy" id="35708"/>
    <lineage>
        <taxon>Eukaryota</taxon>
        <taxon>Viridiplantae</taxon>
        <taxon>Streptophyta</taxon>
        <taxon>Embryophyta</taxon>
        <taxon>Tracheophyta</taxon>
        <taxon>Spermatophyta</taxon>
        <taxon>Magnoliopsida</taxon>
        <taxon>Liliopsida</taxon>
        <taxon>Poales</taxon>
        <taxon>Poaceae</taxon>
        <taxon>PACMAD clade</taxon>
        <taxon>Arundinoideae</taxon>
        <taxon>Arundineae</taxon>
        <taxon>Arundo</taxon>
    </lineage>
</organism>
<proteinExistence type="predicted"/>
<sequence length="40" mass="4624">MSSQLHGWKLLFRIFVFRFSGSRTGAAKIMLVHKTVTQRS</sequence>
<evidence type="ECO:0000313" key="1">
    <source>
        <dbReference type="EMBL" id="JAE31658.1"/>
    </source>
</evidence>
<name>A0A0A9HFJ0_ARUDO</name>
<reference evidence="1" key="1">
    <citation type="submission" date="2014-09" db="EMBL/GenBank/DDBJ databases">
        <authorList>
            <person name="Magalhaes I.L.F."/>
            <person name="Oliveira U."/>
            <person name="Santos F.R."/>
            <person name="Vidigal T.H.D.A."/>
            <person name="Brescovit A.D."/>
            <person name="Santos A.J."/>
        </authorList>
    </citation>
    <scope>NUCLEOTIDE SEQUENCE</scope>
    <source>
        <tissue evidence="1">Shoot tissue taken approximately 20 cm above the soil surface</tissue>
    </source>
</reference>
<reference evidence="1" key="2">
    <citation type="journal article" date="2015" name="Data Brief">
        <title>Shoot transcriptome of the giant reed, Arundo donax.</title>
        <authorList>
            <person name="Barrero R.A."/>
            <person name="Guerrero F.D."/>
            <person name="Moolhuijzen P."/>
            <person name="Goolsby J.A."/>
            <person name="Tidwell J."/>
            <person name="Bellgard S.E."/>
            <person name="Bellgard M.I."/>
        </authorList>
    </citation>
    <scope>NUCLEOTIDE SEQUENCE</scope>
    <source>
        <tissue evidence="1">Shoot tissue taken approximately 20 cm above the soil surface</tissue>
    </source>
</reference>
<dbReference type="EMBL" id="GBRH01166238">
    <property type="protein sequence ID" value="JAE31658.1"/>
    <property type="molecule type" value="Transcribed_RNA"/>
</dbReference>
<accession>A0A0A9HFJ0</accession>
<dbReference type="AlphaFoldDB" id="A0A0A9HFJ0"/>